<feature type="chain" id="PRO_5024466458" evidence="1">
    <location>
        <begin position="19"/>
        <end position="238"/>
    </location>
</feature>
<accession>A0A5R9QCH6</accession>
<dbReference type="InterPro" id="IPR001638">
    <property type="entry name" value="Solute-binding_3/MltF_N"/>
</dbReference>
<evidence type="ECO:0000256" key="1">
    <source>
        <dbReference type="SAM" id="SignalP"/>
    </source>
</evidence>
<proteinExistence type="predicted"/>
<dbReference type="Gene3D" id="3.40.190.10">
    <property type="entry name" value="Periplasmic binding protein-like II"/>
    <property type="match status" value="2"/>
</dbReference>
<dbReference type="AlphaFoldDB" id="A0A5R9QCH6"/>
<evidence type="ECO:0000313" key="4">
    <source>
        <dbReference type="Proteomes" id="UP000306753"/>
    </source>
</evidence>
<dbReference type="SUPFAM" id="SSF53850">
    <property type="entry name" value="Periplasmic binding protein-like II"/>
    <property type="match status" value="1"/>
</dbReference>
<name>A0A5R9QCH6_9GAMM</name>
<organism evidence="3 4">
    <name type="scientific">Stutzerimonas nosocomialis</name>
    <dbReference type="NCBI Taxonomy" id="1056496"/>
    <lineage>
        <taxon>Bacteria</taxon>
        <taxon>Pseudomonadati</taxon>
        <taxon>Pseudomonadota</taxon>
        <taxon>Gammaproteobacteria</taxon>
        <taxon>Pseudomonadales</taxon>
        <taxon>Pseudomonadaceae</taxon>
        <taxon>Stutzerimonas</taxon>
    </lineage>
</organism>
<dbReference type="EMBL" id="QLAG01000017">
    <property type="protein sequence ID" value="TLX62837.1"/>
    <property type="molecule type" value="Genomic_DNA"/>
</dbReference>
<protein>
    <submittedName>
        <fullName evidence="3">Amino acid ABC transporter substrate-binding protein</fullName>
    </submittedName>
</protein>
<keyword evidence="4" id="KW-1185">Reference proteome</keyword>
<sequence length="238" mass="27357">MRNLCLATTALLCFAAHADEPALRFSVSDSSTMPMMRIEDGVAREGILYDLHLRIAEKVGRRAQQTVMSRLRVQKMMSDGRIDVSCYLHPSWLRENDHRYRWTVPFMVQRNQLVGRDNRVTVPEHGEVIGTVLGFSYPFDSMFASGALRRDDGRTQEIVLAKLEAGRYRFAISNDLSLRWFNRDLPTHERLVALRELSAEPVACIVRDVAQVPTAQVIEAMQQMQRDGEFEAILERYR</sequence>
<evidence type="ECO:0000313" key="3">
    <source>
        <dbReference type="EMBL" id="TLX62837.1"/>
    </source>
</evidence>
<feature type="domain" description="Solute-binding protein family 3/N-terminal" evidence="2">
    <location>
        <begin position="29"/>
        <end position="237"/>
    </location>
</feature>
<reference evidence="3 4" key="1">
    <citation type="journal article" date="2017" name="Eur. J. Clin. Microbiol. Infect. Dis.">
        <title>Uncommonly isolated clinical Pseudomonas: identification and phylogenetic assignation.</title>
        <authorList>
            <person name="Mulet M."/>
            <person name="Gomila M."/>
            <person name="Ramirez A."/>
            <person name="Cardew S."/>
            <person name="Moore E.R."/>
            <person name="Lalucat J."/>
            <person name="Garcia-Valdes E."/>
        </authorList>
    </citation>
    <scope>NUCLEOTIDE SEQUENCE [LARGE SCALE GENOMIC DNA]</scope>
    <source>
        <strain evidence="3 4">SD129</strain>
    </source>
</reference>
<dbReference type="RefSeq" id="WP_138412075.1">
    <property type="nucleotide sequence ID" value="NZ_QLAG01000017.1"/>
</dbReference>
<evidence type="ECO:0000259" key="2">
    <source>
        <dbReference type="Pfam" id="PF00497"/>
    </source>
</evidence>
<dbReference type="Pfam" id="PF00497">
    <property type="entry name" value="SBP_bac_3"/>
    <property type="match status" value="1"/>
</dbReference>
<feature type="signal peptide" evidence="1">
    <location>
        <begin position="1"/>
        <end position="18"/>
    </location>
</feature>
<dbReference type="Proteomes" id="UP000306753">
    <property type="component" value="Unassembled WGS sequence"/>
</dbReference>
<comment type="caution">
    <text evidence="3">The sequence shown here is derived from an EMBL/GenBank/DDBJ whole genome shotgun (WGS) entry which is preliminary data.</text>
</comment>
<gene>
    <name evidence="3" type="ORF">DN820_14475</name>
</gene>
<keyword evidence="1" id="KW-0732">Signal</keyword>